<reference evidence="6" key="2">
    <citation type="submission" date="2018-02" db="UniProtKB">
        <authorList>
            <consortium name="EnsemblPlants"/>
        </authorList>
    </citation>
    <scope>IDENTIFICATION</scope>
    <source>
        <strain evidence="6">Williams 82</strain>
    </source>
</reference>
<dbReference type="Proteomes" id="UP000008827">
    <property type="component" value="Chromosome 8"/>
</dbReference>
<evidence type="ECO:0000259" key="4">
    <source>
        <dbReference type="PROSITE" id="PS50192"/>
    </source>
</evidence>
<reference evidence="5" key="3">
    <citation type="submission" date="2018-07" db="EMBL/GenBank/DDBJ databases">
        <title>WGS assembly of Glycine max.</title>
        <authorList>
            <person name="Schmutz J."/>
            <person name="Cannon S."/>
            <person name="Schlueter J."/>
            <person name="Ma J."/>
            <person name="Mitros T."/>
            <person name="Nelson W."/>
            <person name="Hyten D."/>
            <person name="Song Q."/>
            <person name="Thelen J."/>
            <person name="Cheng J."/>
            <person name="Xu D."/>
            <person name="Hellsten U."/>
            <person name="May G."/>
            <person name="Yu Y."/>
            <person name="Sakurai T."/>
            <person name="Umezawa T."/>
            <person name="Bhattacharyya M."/>
            <person name="Sandhu D."/>
            <person name="Valliyodan B."/>
            <person name="Lindquist E."/>
            <person name="Peto M."/>
            <person name="Grant D."/>
            <person name="Shu S."/>
            <person name="Goodstein D."/>
            <person name="Barry K."/>
            <person name="Futrell-Griggs M."/>
            <person name="Abernathy B."/>
            <person name="Du J."/>
            <person name="Tian Z."/>
            <person name="Zhu L."/>
            <person name="Gill N."/>
            <person name="Joshi T."/>
            <person name="Libault M."/>
            <person name="Sethuraman A."/>
            <person name="Zhang X."/>
            <person name="Shinozaki K."/>
            <person name="Nguyen H."/>
            <person name="Wing R."/>
            <person name="Cregan P."/>
            <person name="Specht J."/>
            <person name="Grimwood J."/>
            <person name="Rokhsar D."/>
            <person name="Stacey G."/>
            <person name="Shoemaker R."/>
            <person name="Jackson S."/>
        </authorList>
    </citation>
    <scope>NUCLEOTIDE SEQUENCE</scope>
    <source>
        <tissue evidence="5">Callus</tissue>
    </source>
</reference>
<feature type="domain" description="T-SNARE coiled-coil homology" evidence="4">
    <location>
        <begin position="179"/>
        <end position="231"/>
    </location>
</feature>
<keyword evidence="3" id="KW-1133">Transmembrane helix</keyword>
<evidence type="ECO:0000313" key="7">
    <source>
        <dbReference type="Proteomes" id="UP000008827"/>
    </source>
</evidence>
<dbReference type="Gene3D" id="1.20.58.70">
    <property type="match status" value="1"/>
</dbReference>
<dbReference type="GO" id="GO:0006886">
    <property type="term" value="P:intracellular protein transport"/>
    <property type="evidence" value="ECO:0000318"/>
    <property type="project" value="GO_Central"/>
</dbReference>
<proteinExistence type="predicted"/>
<feature type="transmembrane region" description="Helical" evidence="3">
    <location>
        <begin position="233"/>
        <end position="250"/>
    </location>
</feature>
<dbReference type="InParanoid" id="A0A0R0ILG9"/>
<dbReference type="EnsemblPlants" id="KRH43180">
    <property type="protein sequence ID" value="KRH43180"/>
    <property type="gene ID" value="GLYMA_08G135500"/>
</dbReference>
<keyword evidence="1" id="KW-0813">Transport</keyword>
<accession>A0A0R0ILG9</accession>
<dbReference type="Gramene" id="KRH43180">
    <property type="protein sequence ID" value="KRH43180"/>
    <property type="gene ID" value="GLYMA_08G135500"/>
</dbReference>
<dbReference type="PROSITE" id="PS50192">
    <property type="entry name" value="T_SNARE"/>
    <property type="match status" value="1"/>
</dbReference>
<dbReference type="GO" id="GO:0006906">
    <property type="term" value="P:vesicle fusion"/>
    <property type="evidence" value="ECO:0000318"/>
    <property type="project" value="GO_Central"/>
</dbReference>
<evidence type="ECO:0000256" key="1">
    <source>
        <dbReference type="ARBA" id="ARBA00022927"/>
    </source>
</evidence>
<organism evidence="5">
    <name type="scientific">Glycine max</name>
    <name type="common">Soybean</name>
    <name type="synonym">Glycine hispida</name>
    <dbReference type="NCBI Taxonomy" id="3847"/>
    <lineage>
        <taxon>Eukaryota</taxon>
        <taxon>Viridiplantae</taxon>
        <taxon>Streptophyta</taxon>
        <taxon>Embryophyta</taxon>
        <taxon>Tracheophyta</taxon>
        <taxon>Spermatophyta</taxon>
        <taxon>Magnoliopsida</taxon>
        <taxon>eudicotyledons</taxon>
        <taxon>Gunneridae</taxon>
        <taxon>Pentapetalae</taxon>
        <taxon>rosids</taxon>
        <taxon>fabids</taxon>
        <taxon>Fabales</taxon>
        <taxon>Fabaceae</taxon>
        <taxon>Papilionoideae</taxon>
        <taxon>50 kb inversion clade</taxon>
        <taxon>NPAAA clade</taxon>
        <taxon>indigoferoid/millettioid clade</taxon>
        <taxon>Phaseoleae</taxon>
        <taxon>Glycine</taxon>
        <taxon>Glycine subgen. Soja</taxon>
    </lineage>
</organism>
<dbReference type="PaxDb" id="3847-GLYMA08G14400.1"/>
<dbReference type="InterPro" id="IPR000727">
    <property type="entry name" value="T_SNARE_dom"/>
</dbReference>
<evidence type="ECO:0000256" key="3">
    <source>
        <dbReference type="SAM" id="Phobius"/>
    </source>
</evidence>
<dbReference type="AlphaFoldDB" id="A0A0R0ILG9"/>
<keyword evidence="3" id="KW-0812">Transmembrane</keyword>
<dbReference type="OMA" id="GRAGEMI"/>
<dbReference type="Pfam" id="PF00804">
    <property type="entry name" value="Syntaxin"/>
    <property type="match status" value="1"/>
</dbReference>
<keyword evidence="3" id="KW-0472">Membrane</keyword>
<keyword evidence="1" id="KW-0653">Protein transport</keyword>
<dbReference type="GO" id="GO:0006887">
    <property type="term" value="P:exocytosis"/>
    <property type="evidence" value="ECO:0000318"/>
    <property type="project" value="GO_Central"/>
</dbReference>
<dbReference type="GO" id="GO:0005484">
    <property type="term" value="F:SNAP receptor activity"/>
    <property type="evidence" value="ECO:0000318"/>
    <property type="project" value="GO_Central"/>
</dbReference>
<name>A0A0R0ILG9_SOYBN</name>
<protein>
    <recommendedName>
        <fullName evidence="4">t-SNARE coiled-coil homology domain-containing protein</fullName>
    </recommendedName>
</protein>
<dbReference type="GO" id="GO:0000149">
    <property type="term" value="F:SNARE binding"/>
    <property type="evidence" value="ECO:0000318"/>
    <property type="project" value="GO_Central"/>
</dbReference>
<sequence>MTKSFQSYAELKKQAEKDDLEDSHDIEAGKLDKPTEDHNHLSQFFQEVEAIKVEIEEIANLLLDLLQLHEEDRMVSDMVALFCKARIIKSRLEVIDQSNITNRTLSESYIEVTQIRMSVTNGLRAKLRVMLMHGFQSLRDKFLMEKMISRSLKVEFMVAAAGKTDIDNADLGVRHEEVIMDIQRSLNMLDQIFVDIAILVETQGENLDSIEDRVASVVNNANQMKRKNTNTEWLCWVLVVMLLTVFLYWGRNLEGVV</sequence>
<dbReference type="InterPro" id="IPR006011">
    <property type="entry name" value="Syntaxin_N"/>
</dbReference>
<dbReference type="GO" id="GO:0048278">
    <property type="term" value="P:vesicle docking"/>
    <property type="evidence" value="ECO:0000318"/>
    <property type="project" value="GO_Central"/>
</dbReference>
<dbReference type="STRING" id="3847.A0A0R0ILG9"/>
<feature type="region of interest" description="Disordered" evidence="2">
    <location>
        <begin position="14"/>
        <end position="34"/>
    </location>
</feature>
<dbReference type="SMART" id="SM00503">
    <property type="entry name" value="SynN"/>
    <property type="match status" value="1"/>
</dbReference>
<dbReference type="InterPro" id="IPR010989">
    <property type="entry name" value="SNARE"/>
</dbReference>
<evidence type="ECO:0000313" key="5">
    <source>
        <dbReference type="EMBL" id="KRH43180.1"/>
    </source>
</evidence>
<dbReference type="GO" id="GO:0031201">
    <property type="term" value="C:SNARE complex"/>
    <property type="evidence" value="ECO:0000318"/>
    <property type="project" value="GO_Central"/>
</dbReference>
<dbReference type="EMBL" id="CM000841">
    <property type="protein sequence ID" value="KRH43180.1"/>
    <property type="molecule type" value="Genomic_DNA"/>
</dbReference>
<dbReference type="Gene3D" id="1.20.5.110">
    <property type="match status" value="1"/>
</dbReference>
<dbReference type="SUPFAM" id="SSF47661">
    <property type="entry name" value="t-snare proteins"/>
    <property type="match status" value="1"/>
</dbReference>
<gene>
    <name evidence="5" type="ORF">GLYMA_08G135500</name>
</gene>
<dbReference type="SMR" id="A0A0R0ILG9"/>
<keyword evidence="7" id="KW-1185">Reference proteome</keyword>
<evidence type="ECO:0000313" key="6">
    <source>
        <dbReference type="EnsemblPlants" id="KRH43180"/>
    </source>
</evidence>
<dbReference type="GO" id="GO:0012505">
    <property type="term" value="C:endomembrane system"/>
    <property type="evidence" value="ECO:0000318"/>
    <property type="project" value="GO_Central"/>
</dbReference>
<reference evidence="5 6" key="1">
    <citation type="journal article" date="2010" name="Nature">
        <title>Genome sequence of the palaeopolyploid soybean.</title>
        <authorList>
            <person name="Schmutz J."/>
            <person name="Cannon S.B."/>
            <person name="Schlueter J."/>
            <person name="Ma J."/>
            <person name="Mitros T."/>
            <person name="Nelson W."/>
            <person name="Hyten D.L."/>
            <person name="Song Q."/>
            <person name="Thelen J.J."/>
            <person name="Cheng J."/>
            <person name="Xu D."/>
            <person name="Hellsten U."/>
            <person name="May G.D."/>
            <person name="Yu Y."/>
            <person name="Sakurai T."/>
            <person name="Umezawa T."/>
            <person name="Bhattacharyya M.K."/>
            <person name="Sandhu D."/>
            <person name="Valliyodan B."/>
            <person name="Lindquist E."/>
            <person name="Peto M."/>
            <person name="Grant D."/>
            <person name="Shu S."/>
            <person name="Goodstein D."/>
            <person name="Barry K."/>
            <person name="Futrell-Griggs M."/>
            <person name="Abernathy B."/>
            <person name="Du J."/>
            <person name="Tian Z."/>
            <person name="Zhu L."/>
            <person name="Gill N."/>
            <person name="Joshi T."/>
            <person name="Libault M."/>
            <person name="Sethuraman A."/>
            <person name="Zhang X.-C."/>
            <person name="Shinozaki K."/>
            <person name="Nguyen H.T."/>
            <person name="Wing R.A."/>
            <person name="Cregan P."/>
            <person name="Specht J."/>
            <person name="Grimwood J."/>
            <person name="Rokhsar D."/>
            <person name="Stacey G."/>
            <person name="Shoemaker R.C."/>
            <person name="Jackson S.A."/>
        </authorList>
    </citation>
    <scope>NUCLEOTIDE SEQUENCE</scope>
    <source>
        <strain evidence="6">cv. Williams 82</strain>
        <tissue evidence="5">Callus</tissue>
    </source>
</reference>
<dbReference type="GO" id="GO:0005886">
    <property type="term" value="C:plasma membrane"/>
    <property type="evidence" value="ECO:0000318"/>
    <property type="project" value="GO_Central"/>
</dbReference>
<evidence type="ECO:0000256" key="2">
    <source>
        <dbReference type="SAM" id="MobiDB-lite"/>
    </source>
</evidence>